<dbReference type="OrthoDB" id="10252171at2759"/>
<comment type="similarity">
    <text evidence="4">Belongs to the protein kinase superfamily. CAMK Ser/Thr protein kinase family. PKD subfamily.</text>
</comment>
<keyword evidence="17" id="KW-0460">Magnesium</keyword>
<comment type="cofactor">
    <cofactor evidence="1">
        <name>Mg(2+)</name>
        <dbReference type="ChEBI" id="CHEBI:18420"/>
    </cofactor>
</comment>
<evidence type="ECO:0000256" key="15">
    <source>
        <dbReference type="ARBA" id="ARBA00022833"/>
    </source>
</evidence>
<keyword evidence="8" id="KW-0597">Phosphoprotein</keyword>
<evidence type="ECO:0000256" key="16">
    <source>
        <dbReference type="ARBA" id="ARBA00022840"/>
    </source>
</evidence>
<evidence type="ECO:0000256" key="18">
    <source>
        <dbReference type="ARBA" id="ARBA00023136"/>
    </source>
</evidence>
<keyword evidence="16 20" id="KW-0067">ATP-binding</keyword>
<keyword evidence="14 23" id="KW-0418">Kinase</keyword>
<dbReference type="EC" id="2.7.11.13" evidence="5"/>
<dbReference type="InterPro" id="IPR046349">
    <property type="entry name" value="C1-like_sf"/>
</dbReference>
<evidence type="ECO:0000256" key="9">
    <source>
        <dbReference type="ARBA" id="ARBA00022679"/>
    </source>
</evidence>
<dbReference type="Proteomes" id="UP000230423">
    <property type="component" value="Unassembled WGS sequence"/>
</dbReference>
<dbReference type="InterPro" id="IPR011009">
    <property type="entry name" value="Kinase-like_dom_sf"/>
</dbReference>
<dbReference type="Pfam" id="PF00069">
    <property type="entry name" value="Pkinase"/>
    <property type="match status" value="1"/>
</dbReference>
<dbReference type="SUPFAM" id="SSF56112">
    <property type="entry name" value="Protein kinase-like (PK-like)"/>
    <property type="match status" value="1"/>
</dbReference>
<comment type="subcellular location">
    <subcellularLocation>
        <location evidence="3">Cytoplasm</location>
    </subcellularLocation>
    <subcellularLocation>
        <location evidence="2">Membrane</location>
    </subcellularLocation>
</comment>
<sequence length="696" mass="77780">MQSDSSGDPRIHIFLQYGNNKEMVILERNDEPQVNSEGVAVHCTSPDGGAEVQVFESLRRRARALVERTSPGESELHLFRHDYDSPSVLQHIASVSQLNNGCIVEVIVVDRNEKPTRPHVKNYMTLTFCDFCGAMLTGLMRQGLHCLACKCNFHRRCTEAPRNNCVVATPGLSTMSPVPMGPGGIGVGAPPSAPSSAALELPHTLAENNYLTPTKCKICDKMLKGLIRQGLKCRDCGVNVHNKCAYQLPSNCTLSDHAISRMSITEPPPAPQKENLVNMDDEPSGSENIPLFRLPGQVTSRNTTQPKVEGWMIHFLLSDPERRLKHYWILANDAINMYNEYNEGKRIRFSPLDRGVNPNKCYMVLPLAEILAITPYNGPSVHSKFVYESSISAFFVKFGTLDSLVEALKDALQPPVSRSDAPNAERALEFAELYQVLSEKVLGSGQFGTVYSAIQRHTGVEVAVKVISKERFSKKSNGVESMRAEAAGRLDERATRFLLVQILSALKYLHNQGIAHCDLKPENVLLSETNTNFPQTKICDFGYARFIPESQFRKTIVGTPAYLPPEVLLRQGYNKSLDMWSVGVIIYVTLSGTFPFNEGEEIADQIQNAAFMFPAEPWAEVSPAAIDLIQRLLRVKIEERLTIEQCLAHEWLKGEQLYRDLRSLELRLKCPRYLTNPADDAKYAEYLQQQGLVPEL</sequence>
<reference evidence="23 24" key="1">
    <citation type="submission" date="2015-09" db="EMBL/GenBank/DDBJ databases">
        <title>Draft genome of the parasitic nematode Teladorsagia circumcincta isolate WARC Sus (inbred).</title>
        <authorList>
            <person name="Mitreva M."/>
        </authorList>
    </citation>
    <scope>NUCLEOTIDE SEQUENCE [LARGE SCALE GENOMIC DNA]</scope>
    <source>
        <strain evidence="23 24">S</strain>
    </source>
</reference>
<dbReference type="Pfam" id="PF00130">
    <property type="entry name" value="C1_1"/>
    <property type="match status" value="2"/>
</dbReference>
<feature type="domain" description="Phorbol-ester/DAG-type" evidence="22">
    <location>
        <begin position="115"/>
        <end position="165"/>
    </location>
</feature>
<feature type="domain" description="Protein kinase" evidence="21">
    <location>
        <begin position="338"/>
        <end position="652"/>
    </location>
</feature>
<gene>
    <name evidence="23" type="ORF">TELCIR_11927</name>
</gene>
<dbReference type="GO" id="GO:0008270">
    <property type="term" value="F:zinc ion binding"/>
    <property type="evidence" value="ECO:0007669"/>
    <property type="project" value="UniProtKB-KW"/>
</dbReference>
<dbReference type="GO" id="GO:0035556">
    <property type="term" value="P:intracellular signal transduction"/>
    <property type="evidence" value="ECO:0007669"/>
    <property type="project" value="TreeGrafter"/>
</dbReference>
<protein>
    <recommendedName>
        <fullName evidence="5">protein kinase C</fullName>
        <ecNumber evidence="5">2.7.11.13</ecNumber>
    </recommendedName>
</protein>
<dbReference type="EMBL" id="KZ348312">
    <property type="protein sequence ID" value="PIO66363.1"/>
    <property type="molecule type" value="Genomic_DNA"/>
</dbReference>
<evidence type="ECO:0000313" key="24">
    <source>
        <dbReference type="Proteomes" id="UP000230423"/>
    </source>
</evidence>
<dbReference type="PROSITE" id="PS00107">
    <property type="entry name" value="PROTEIN_KINASE_ATP"/>
    <property type="match status" value="1"/>
</dbReference>
<name>A0A2G9U825_TELCI</name>
<feature type="non-terminal residue" evidence="23">
    <location>
        <position position="1"/>
    </location>
</feature>
<dbReference type="SUPFAM" id="SSF50729">
    <property type="entry name" value="PH domain-like"/>
    <property type="match status" value="1"/>
</dbReference>
<dbReference type="SUPFAM" id="SSF57889">
    <property type="entry name" value="Cysteine-rich domain"/>
    <property type="match status" value="2"/>
</dbReference>
<dbReference type="PANTHER" id="PTHR22968:SF15">
    <property type="entry name" value="SERINE_THREONINE-PROTEIN KINASE DKF-1"/>
    <property type="match status" value="1"/>
</dbReference>
<keyword evidence="24" id="KW-1185">Reference proteome</keyword>
<comment type="catalytic activity">
    <reaction evidence="19">
        <text>L-threonyl-[protein] + ATP = O-phospho-L-threonyl-[protein] + ADP + H(+)</text>
        <dbReference type="Rhea" id="RHEA:46608"/>
        <dbReference type="Rhea" id="RHEA-COMP:11060"/>
        <dbReference type="Rhea" id="RHEA-COMP:11605"/>
        <dbReference type="ChEBI" id="CHEBI:15378"/>
        <dbReference type="ChEBI" id="CHEBI:30013"/>
        <dbReference type="ChEBI" id="CHEBI:30616"/>
        <dbReference type="ChEBI" id="CHEBI:61977"/>
        <dbReference type="ChEBI" id="CHEBI:456216"/>
        <dbReference type="EC" id="2.7.11.13"/>
    </reaction>
</comment>
<organism evidence="23 24">
    <name type="scientific">Teladorsagia circumcincta</name>
    <name type="common">Brown stomach worm</name>
    <name type="synonym">Ostertagia circumcincta</name>
    <dbReference type="NCBI Taxonomy" id="45464"/>
    <lineage>
        <taxon>Eukaryota</taxon>
        <taxon>Metazoa</taxon>
        <taxon>Ecdysozoa</taxon>
        <taxon>Nematoda</taxon>
        <taxon>Chromadorea</taxon>
        <taxon>Rhabditida</taxon>
        <taxon>Rhabditina</taxon>
        <taxon>Rhabditomorpha</taxon>
        <taxon>Strongyloidea</taxon>
        <taxon>Trichostrongylidae</taxon>
        <taxon>Teladorsagia</taxon>
    </lineage>
</organism>
<evidence type="ECO:0000256" key="10">
    <source>
        <dbReference type="ARBA" id="ARBA00022723"/>
    </source>
</evidence>
<evidence type="ECO:0000256" key="1">
    <source>
        <dbReference type="ARBA" id="ARBA00001946"/>
    </source>
</evidence>
<evidence type="ECO:0000256" key="11">
    <source>
        <dbReference type="ARBA" id="ARBA00022737"/>
    </source>
</evidence>
<dbReference type="CDD" id="cd20798">
    <property type="entry name" value="C1_CeDKF1-like_rpt2"/>
    <property type="match status" value="1"/>
</dbReference>
<dbReference type="Gene3D" id="3.30.200.20">
    <property type="entry name" value="Phosphorylase Kinase, domain 1"/>
    <property type="match status" value="1"/>
</dbReference>
<dbReference type="PROSITE" id="PS00108">
    <property type="entry name" value="PROTEIN_KINASE_ST"/>
    <property type="match status" value="1"/>
</dbReference>
<evidence type="ECO:0000256" key="4">
    <source>
        <dbReference type="ARBA" id="ARBA00008582"/>
    </source>
</evidence>
<dbReference type="InterPro" id="IPR008271">
    <property type="entry name" value="Ser/Thr_kinase_AS"/>
</dbReference>
<dbReference type="SMART" id="SM00220">
    <property type="entry name" value="S_TKc"/>
    <property type="match status" value="1"/>
</dbReference>
<evidence type="ECO:0000256" key="5">
    <source>
        <dbReference type="ARBA" id="ARBA00012429"/>
    </source>
</evidence>
<proteinExistence type="inferred from homology"/>
<dbReference type="GO" id="GO:0016020">
    <property type="term" value="C:membrane"/>
    <property type="evidence" value="ECO:0007669"/>
    <property type="project" value="UniProtKB-SubCell"/>
</dbReference>
<dbReference type="InterPro" id="IPR000719">
    <property type="entry name" value="Prot_kinase_dom"/>
</dbReference>
<keyword evidence="13" id="KW-0863">Zinc-finger</keyword>
<dbReference type="AlphaFoldDB" id="A0A2G9U825"/>
<evidence type="ECO:0000256" key="20">
    <source>
        <dbReference type="PROSITE-ProRule" id="PRU10141"/>
    </source>
</evidence>
<keyword evidence="10" id="KW-0479">Metal-binding</keyword>
<dbReference type="PROSITE" id="PS50081">
    <property type="entry name" value="ZF_DAG_PE_2"/>
    <property type="match status" value="2"/>
</dbReference>
<evidence type="ECO:0000256" key="19">
    <source>
        <dbReference type="ARBA" id="ARBA00047272"/>
    </source>
</evidence>
<dbReference type="GO" id="GO:0005829">
    <property type="term" value="C:cytosol"/>
    <property type="evidence" value="ECO:0007669"/>
    <property type="project" value="TreeGrafter"/>
</dbReference>
<keyword evidence="7" id="KW-0723">Serine/threonine-protein kinase</keyword>
<dbReference type="Gene3D" id="2.30.29.30">
    <property type="entry name" value="Pleckstrin-homology domain (PH domain)/Phosphotyrosine-binding domain (PTB)"/>
    <property type="match status" value="1"/>
</dbReference>
<evidence type="ECO:0000256" key="14">
    <source>
        <dbReference type="ARBA" id="ARBA00022777"/>
    </source>
</evidence>
<dbReference type="InterPro" id="IPR057764">
    <property type="entry name" value="Ubiquitin_PRKD1-3_N"/>
</dbReference>
<keyword evidence="9" id="KW-0808">Transferase</keyword>
<evidence type="ECO:0000313" key="23">
    <source>
        <dbReference type="EMBL" id="PIO66363.1"/>
    </source>
</evidence>
<keyword evidence="18" id="KW-0472">Membrane</keyword>
<keyword evidence="6" id="KW-0963">Cytoplasm</keyword>
<evidence type="ECO:0000256" key="7">
    <source>
        <dbReference type="ARBA" id="ARBA00022527"/>
    </source>
</evidence>
<keyword evidence="15" id="KW-0862">Zinc</keyword>
<keyword evidence="11" id="KW-0677">Repeat</keyword>
<evidence type="ECO:0000256" key="12">
    <source>
        <dbReference type="ARBA" id="ARBA00022741"/>
    </source>
</evidence>
<evidence type="ECO:0000259" key="21">
    <source>
        <dbReference type="PROSITE" id="PS50011"/>
    </source>
</evidence>
<evidence type="ECO:0000256" key="2">
    <source>
        <dbReference type="ARBA" id="ARBA00004370"/>
    </source>
</evidence>
<dbReference type="InterPro" id="IPR002219">
    <property type="entry name" value="PKC_DAG/PE"/>
</dbReference>
<dbReference type="InterPro" id="IPR011993">
    <property type="entry name" value="PH-like_dom_sf"/>
</dbReference>
<dbReference type="Gene3D" id="1.10.510.10">
    <property type="entry name" value="Transferase(Phosphotransferase) domain 1"/>
    <property type="match status" value="1"/>
</dbReference>
<dbReference type="GO" id="GO:0007200">
    <property type="term" value="P:phospholipase C-activating G protein-coupled receptor signaling pathway"/>
    <property type="evidence" value="ECO:0007669"/>
    <property type="project" value="TreeGrafter"/>
</dbReference>
<dbReference type="GO" id="GO:0005524">
    <property type="term" value="F:ATP binding"/>
    <property type="evidence" value="ECO:0007669"/>
    <property type="project" value="UniProtKB-UniRule"/>
</dbReference>
<evidence type="ECO:0000256" key="17">
    <source>
        <dbReference type="ARBA" id="ARBA00022842"/>
    </source>
</evidence>
<evidence type="ECO:0000256" key="3">
    <source>
        <dbReference type="ARBA" id="ARBA00004496"/>
    </source>
</evidence>
<accession>A0A2G9U825</accession>
<dbReference type="SMART" id="SM00109">
    <property type="entry name" value="C1"/>
    <property type="match status" value="2"/>
</dbReference>
<dbReference type="GO" id="GO:0004697">
    <property type="term" value="F:diacylglycerol-dependent serine/threonine kinase activity"/>
    <property type="evidence" value="ECO:0007669"/>
    <property type="project" value="UniProtKB-EC"/>
</dbReference>
<feature type="binding site" evidence="20">
    <location>
        <position position="465"/>
    </location>
    <ligand>
        <name>ATP</name>
        <dbReference type="ChEBI" id="CHEBI:30616"/>
    </ligand>
</feature>
<dbReference type="PROSITE" id="PS00479">
    <property type="entry name" value="ZF_DAG_PE_1"/>
    <property type="match status" value="1"/>
</dbReference>
<dbReference type="PANTHER" id="PTHR22968">
    <property type="entry name" value="PROTEIN KINASE C, MU"/>
    <property type="match status" value="1"/>
</dbReference>
<dbReference type="PROSITE" id="PS50011">
    <property type="entry name" value="PROTEIN_KINASE_DOM"/>
    <property type="match status" value="1"/>
</dbReference>
<evidence type="ECO:0000256" key="8">
    <source>
        <dbReference type="ARBA" id="ARBA00022553"/>
    </source>
</evidence>
<dbReference type="Gene3D" id="3.30.60.20">
    <property type="match status" value="2"/>
</dbReference>
<evidence type="ECO:0000256" key="6">
    <source>
        <dbReference type="ARBA" id="ARBA00022490"/>
    </source>
</evidence>
<feature type="domain" description="Phorbol-ester/DAG-type" evidence="22">
    <location>
        <begin position="202"/>
        <end position="252"/>
    </location>
</feature>
<dbReference type="InterPro" id="IPR017441">
    <property type="entry name" value="Protein_kinase_ATP_BS"/>
</dbReference>
<keyword evidence="12 20" id="KW-0547">Nucleotide-binding</keyword>
<evidence type="ECO:0000256" key="13">
    <source>
        <dbReference type="ARBA" id="ARBA00022771"/>
    </source>
</evidence>
<dbReference type="Pfam" id="PF25525">
    <property type="entry name" value="Ubiquitin_PRKD1_N"/>
    <property type="match status" value="1"/>
</dbReference>
<evidence type="ECO:0000259" key="22">
    <source>
        <dbReference type="PROSITE" id="PS50081"/>
    </source>
</evidence>